<dbReference type="Gene3D" id="3.40.50.10610">
    <property type="entry name" value="ABC-type transport auxiliary lipoprotein component"/>
    <property type="match status" value="1"/>
</dbReference>
<dbReference type="InterPro" id="IPR019734">
    <property type="entry name" value="TPR_rpt"/>
</dbReference>
<keyword evidence="1 3" id="KW-0238">DNA-binding</keyword>
<dbReference type="SMART" id="SM00862">
    <property type="entry name" value="Trans_reg_C"/>
    <property type="match status" value="1"/>
</dbReference>
<dbReference type="Gene3D" id="1.10.10.10">
    <property type="entry name" value="Winged helix-like DNA-binding domain superfamily/Winged helix DNA-binding domain"/>
    <property type="match status" value="1"/>
</dbReference>
<dbReference type="Proteomes" id="UP000652427">
    <property type="component" value="Unassembled WGS sequence"/>
</dbReference>
<name>A0ABX2N161_9SPHN</name>
<sequence length="675" mass="73262">MSRQEFDLSDGFSFGAISVYPSRNMINNGKDDVHLEPKVMDVLCCLAEHNREVVSRSDLIDRIWQVEFGADESITRAISLLRKALQNGEGSGSLIETIPKRGYRLVADLAALPASADQQPGAKQQLTDPEQFPNPQNDDASDNLHDDHPDLQPEGQQSGATIQKTALVDGHRQTAGPQPSGSRLISSRRNMLIGAGVTSVMGGGLVAWATGLFGNGAGENSVVVLPFANLSGDPAQSYFSDGLTSEIRSQLSRNALLQIVGQTSSNNFRDHKADAKTIARQLGVSYLLDGNVQKSANQFKIAADLIDGRTGLSQWADSFERPIADIFAVQSEIATAVASALAVAISDSGKDSSKKEIGSTENLAAFDAFLRGQDLFELHIDEASERAALAKFDDAIAHDPEYAAARAARSRVLAVIANQYLAGSERIRVYDEAIDEAVKATEIAPEFAAGFNALGYALFYGRLDVKGARKPYDRAYALAKSNIDVFSRFAIYCARTGRFGEAYQAIDRAASLDPLNASVFRSKGIIKYAGGQYEEAIRSARQALKINPKRNSVNGDIGRAYLAMGELDKASEAFARESNDMITLPSQAIISIRTGDDATARQYLDRLIAEHGDNGLYQQAQIWAQWRDADKTFSTLKQALDARDSGLVYLLNDPLLDPVRKDPQFKALLLQLGFI</sequence>
<dbReference type="PROSITE" id="PS50005">
    <property type="entry name" value="TPR"/>
    <property type="match status" value="1"/>
</dbReference>
<evidence type="ECO:0000313" key="7">
    <source>
        <dbReference type="Proteomes" id="UP000652427"/>
    </source>
</evidence>
<proteinExistence type="predicted"/>
<dbReference type="EMBL" id="JABWMH010000002">
    <property type="protein sequence ID" value="NVD27442.1"/>
    <property type="molecule type" value="Genomic_DNA"/>
</dbReference>
<dbReference type="SUPFAM" id="SSF46894">
    <property type="entry name" value="C-terminal effector domain of the bipartite response regulators"/>
    <property type="match status" value="1"/>
</dbReference>
<dbReference type="RefSeq" id="WP_176278969.1">
    <property type="nucleotide sequence ID" value="NZ_JABWMH010000002.1"/>
</dbReference>
<dbReference type="Gene3D" id="1.25.40.10">
    <property type="entry name" value="Tetratricopeptide repeat domain"/>
    <property type="match status" value="2"/>
</dbReference>
<dbReference type="InterPro" id="IPR016032">
    <property type="entry name" value="Sig_transdc_resp-reg_C-effctor"/>
</dbReference>
<feature type="region of interest" description="Disordered" evidence="4">
    <location>
        <begin position="116"/>
        <end position="158"/>
    </location>
</feature>
<dbReference type="SMART" id="SM00028">
    <property type="entry name" value="TPR"/>
    <property type="match status" value="2"/>
</dbReference>
<dbReference type="Pfam" id="PF00486">
    <property type="entry name" value="Trans_reg_C"/>
    <property type="match status" value="1"/>
</dbReference>
<gene>
    <name evidence="6" type="ORF">HUO14_05935</name>
</gene>
<protein>
    <submittedName>
        <fullName evidence="6">Winged helix-turn-helix domain-containing protein</fullName>
    </submittedName>
</protein>
<feature type="compositionally biased region" description="Basic and acidic residues" evidence="4">
    <location>
        <begin position="142"/>
        <end position="151"/>
    </location>
</feature>
<evidence type="ECO:0000313" key="6">
    <source>
        <dbReference type="EMBL" id="NVD27442.1"/>
    </source>
</evidence>
<evidence type="ECO:0000256" key="1">
    <source>
        <dbReference type="ARBA" id="ARBA00023125"/>
    </source>
</evidence>
<evidence type="ECO:0000256" key="3">
    <source>
        <dbReference type="PROSITE-ProRule" id="PRU01091"/>
    </source>
</evidence>
<dbReference type="InterPro" id="IPR036388">
    <property type="entry name" value="WH-like_DNA-bd_sf"/>
</dbReference>
<dbReference type="CDD" id="cd00383">
    <property type="entry name" value="trans_reg_C"/>
    <property type="match status" value="1"/>
</dbReference>
<dbReference type="Pfam" id="PF14559">
    <property type="entry name" value="TPR_19"/>
    <property type="match status" value="1"/>
</dbReference>
<dbReference type="SUPFAM" id="SSF48452">
    <property type="entry name" value="TPR-like"/>
    <property type="match status" value="2"/>
</dbReference>
<dbReference type="NCBIfam" id="NF047558">
    <property type="entry name" value="TPR_END_plus"/>
    <property type="match status" value="1"/>
</dbReference>
<accession>A0ABX2N161</accession>
<dbReference type="PANTHER" id="PTHR12558">
    <property type="entry name" value="CELL DIVISION CYCLE 16,23,27"/>
    <property type="match status" value="1"/>
</dbReference>
<organism evidence="6 7">
    <name type="scientific">Parasphingorhabdus flavimaris</name>
    <dbReference type="NCBI Taxonomy" id="266812"/>
    <lineage>
        <taxon>Bacteria</taxon>
        <taxon>Pseudomonadati</taxon>
        <taxon>Pseudomonadota</taxon>
        <taxon>Alphaproteobacteria</taxon>
        <taxon>Sphingomonadales</taxon>
        <taxon>Sphingomonadaceae</taxon>
        <taxon>Parasphingorhabdus</taxon>
    </lineage>
</organism>
<feature type="DNA-binding region" description="OmpR/PhoB-type" evidence="3">
    <location>
        <begin position="9"/>
        <end position="107"/>
    </location>
</feature>
<dbReference type="InterPro" id="IPR011990">
    <property type="entry name" value="TPR-like_helical_dom_sf"/>
</dbReference>
<evidence type="ECO:0000256" key="2">
    <source>
        <dbReference type="PROSITE-ProRule" id="PRU00339"/>
    </source>
</evidence>
<evidence type="ECO:0000259" key="5">
    <source>
        <dbReference type="PROSITE" id="PS51755"/>
    </source>
</evidence>
<feature type="repeat" description="TPR" evidence="2">
    <location>
        <begin position="517"/>
        <end position="550"/>
    </location>
</feature>
<dbReference type="PROSITE" id="PS51755">
    <property type="entry name" value="OMPR_PHOB"/>
    <property type="match status" value="1"/>
</dbReference>
<dbReference type="InterPro" id="IPR001867">
    <property type="entry name" value="OmpR/PhoB-type_DNA-bd"/>
</dbReference>
<feature type="domain" description="OmpR/PhoB-type" evidence="5">
    <location>
        <begin position="9"/>
        <end position="107"/>
    </location>
</feature>
<keyword evidence="2" id="KW-0802">TPR repeat</keyword>
<evidence type="ECO:0000256" key="4">
    <source>
        <dbReference type="SAM" id="MobiDB-lite"/>
    </source>
</evidence>
<dbReference type="PANTHER" id="PTHR12558:SF13">
    <property type="entry name" value="CELL DIVISION CYCLE PROTEIN 27 HOMOLOG"/>
    <property type="match status" value="1"/>
</dbReference>
<feature type="compositionally biased region" description="Polar residues" evidence="4">
    <location>
        <begin position="116"/>
        <end position="138"/>
    </location>
</feature>
<keyword evidence="7" id="KW-1185">Reference proteome</keyword>
<reference evidence="6 7" key="1">
    <citation type="submission" date="2020-06" db="EMBL/GenBank/DDBJ databases">
        <authorList>
            <person name="Kim S.-J."/>
            <person name="Park S.-J."/>
        </authorList>
    </citation>
    <scope>NUCLEOTIDE SEQUENCE [LARGE SCALE GENOMIC DNA]</scope>
    <source>
        <strain evidence="6 7">SW-151</strain>
    </source>
</reference>
<comment type="caution">
    <text evidence="6">The sequence shown here is derived from an EMBL/GenBank/DDBJ whole genome shotgun (WGS) entry which is preliminary data.</text>
</comment>